<keyword evidence="5 9" id="KW-0997">Cell inner membrane</keyword>
<dbReference type="EMBL" id="QBKU01000001">
    <property type="protein sequence ID" value="PTX75610.1"/>
    <property type="molecule type" value="Genomic_DNA"/>
</dbReference>
<name>A0A2T6CJB9_9RHOB</name>
<dbReference type="InterPro" id="IPR058982">
    <property type="entry name" value="Beta-barrel_AprE"/>
</dbReference>
<protein>
    <recommendedName>
        <fullName evidence="9">Membrane fusion protein (MFP) family protein</fullName>
    </recommendedName>
</protein>
<evidence type="ECO:0000256" key="3">
    <source>
        <dbReference type="ARBA" id="ARBA00022448"/>
    </source>
</evidence>
<dbReference type="GO" id="GO:0005886">
    <property type="term" value="C:plasma membrane"/>
    <property type="evidence" value="ECO:0007669"/>
    <property type="project" value="UniProtKB-SubCell"/>
</dbReference>
<comment type="similarity">
    <text evidence="2 9">Belongs to the membrane fusion protein (MFP) (TC 8.A.1) family.</text>
</comment>
<dbReference type="InterPro" id="IPR010129">
    <property type="entry name" value="T1SS_HlyD"/>
</dbReference>
<dbReference type="AlphaFoldDB" id="A0A2T6CJB9"/>
<comment type="caution">
    <text evidence="12">The sequence shown here is derived from an EMBL/GenBank/DDBJ whole genome shotgun (WGS) entry which is preliminary data.</text>
</comment>
<keyword evidence="4 9" id="KW-1003">Cell membrane</keyword>
<reference evidence="12 13" key="1">
    <citation type="submission" date="2018-04" db="EMBL/GenBank/DDBJ databases">
        <title>Genomic Encyclopedia of Archaeal and Bacterial Type Strains, Phase II (KMG-II): from individual species to whole genera.</title>
        <authorList>
            <person name="Goeker M."/>
        </authorList>
    </citation>
    <scope>NUCLEOTIDE SEQUENCE [LARGE SCALE GENOMIC DNA]</scope>
    <source>
        <strain evidence="12 13">DSM 12244</strain>
    </source>
</reference>
<dbReference type="Proteomes" id="UP000244092">
    <property type="component" value="Unassembled WGS sequence"/>
</dbReference>
<feature type="transmembrane region" description="Helical" evidence="9">
    <location>
        <begin position="12"/>
        <end position="31"/>
    </location>
</feature>
<organism evidence="12 13">
    <name type="scientific">Sulfitobacter mediterraneus</name>
    <dbReference type="NCBI Taxonomy" id="83219"/>
    <lineage>
        <taxon>Bacteria</taxon>
        <taxon>Pseudomonadati</taxon>
        <taxon>Pseudomonadota</taxon>
        <taxon>Alphaproteobacteria</taxon>
        <taxon>Rhodobacterales</taxon>
        <taxon>Roseobacteraceae</taxon>
        <taxon>Sulfitobacter</taxon>
    </lineage>
</organism>
<dbReference type="Pfam" id="PF26002">
    <property type="entry name" value="Beta-barrel_AprE"/>
    <property type="match status" value="1"/>
</dbReference>
<dbReference type="NCBIfam" id="TIGR01843">
    <property type="entry name" value="type_I_hlyD"/>
    <property type="match status" value="1"/>
</dbReference>
<feature type="domain" description="AprE-like beta-barrel" evidence="11">
    <location>
        <begin position="319"/>
        <end position="406"/>
    </location>
</feature>
<evidence type="ECO:0000313" key="13">
    <source>
        <dbReference type="Proteomes" id="UP000244092"/>
    </source>
</evidence>
<dbReference type="Gene3D" id="2.40.50.100">
    <property type="match status" value="1"/>
</dbReference>
<evidence type="ECO:0000313" key="12">
    <source>
        <dbReference type="EMBL" id="PTX75610.1"/>
    </source>
</evidence>
<evidence type="ECO:0000256" key="2">
    <source>
        <dbReference type="ARBA" id="ARBA00009477"/>
    </source>
</evidence>
<gene>
    <name evidence="12" type="ORF">C8N31_101266</name>
</gene>
<evidence type="ECO:0000256" key="4">
    <source>
        <dbReference type="ARBA" id="ARBA00022475"/>
    </source>
</evidence>
<evidence type="ECO:0000256" key="6">
    <source>
        <dbReference type="ARBA" id="ARBA00022692"/>
    </source>
</evidence>
<evidence type="ECO:0000256" key="5">
    <source>
        <dbReference type="ARBA" id="ARBA00022519"/>
    </source>
</evidence>
<dbReference type="InterPro" id="IPR050739">
    <property type="entry name" value="MFP"/>
</dbReference>
<dbReference type="Gene3D" id="2.40.30.170">
    <property type="match status" value="1"/>
</dbReference>
<evidence type="ECO:0000256" key="8">
    <source>
        <dbReference type="ARBA" id="ARBA00023136"/>
    </source>
</evidence>
<keyword evidence="3 9" id="KW-0813">Transport</keyword>
<dbReference type="PANTHER" id="PTHR30386">
    <property type="entry name" value="MEMBRANE FUSION SUBUNIT OF EMRAB-TOLC MULTIDRUG EFFLUX PUMP"/>
    <property type="match status" value="1"/>
</dbReference>
<dbReference type="InterPro" id="IPR058781">
    <property type="entry name" value="HH_AprE-like"/>
</dbReference>
<dbReference type="OrthoDB" id="9810980at2"/>
<keyword evidence="7 9" id="KW-1133">Transmembrane helix</keyword>
<dbReference type="PANTHER" id="PTHR30386:SF17">
    <property type="entry name" value="ALKALINE PROTEASE SECRETION PROTEIN APRE"/>
    <property type="match status" value="1"/>
</dbReference>
<accession>A0A2T6CJB9</accession>
<feature type="domain" description="AprE-like long alpha-helical hairpin" evidence="10">
    <location>
        <begin position="91"/>
        <end position="268"/>
    </location>
</feature>
<sequence>MMHANLGCHRHVIAGAIVLLALAGGVLFWAVQIEISGAIVVQGQLAVERSSQSVQSEIGGRITGVFVAEGEHVRGGDVLLQLDRSAGQLREDAVNQNIAELTLRRARLQAEQDGTAQIDFPQVAGNVDPQEIARIKEGERRHLEASEAMFRDGQAQIATAKDQIAAQISGIRAQRAAVVLQIALIEEQLTAQEALRARGLTPAAAVLALRREHVRLTGRQGELRSAEAAANERITGLSFDALHQKEARRAEIIAQLNTLSSDLSRLTGAREAILQELDKLVIRAPVSGIVHRLTVQHQGSVIRSGETLLHIVPQDRPMTVIARVTPKAVDQVHVGQTARLRLTGFNRPETPELNGQVVHVSPDAITGPNGGQSHYNITVQLPAGALQDLGPDMPLLPGMPVEVFVIQAPRSAMSYLVKPLTDYFVRAWRES</sequence>
<evidence type="ECO:0000259" key="10">
    <source>
        <dbReference type="Pfam" id="PF25994"/>
    </source>
</evidence>
<evidence type="ECO:0000256" key="1">
    <source>
        <dbReference type="ARBA" id="ARBA00004377"/>
    </source>
</evidence>
<evidence type="ECO:0000256" key="9">
    <source>
        <dbReference type="RuleBase" id="RU365093"/>
    </source>
</evidence>
<dbReference type="RefSeq" id="WP_025047145.1">
    <property type="nucleotide sequence ID" value="NZ_QBKU01000001.1"/>
</dbReference>
<comment type="subcellular location">
    <subcellularLocation>
        <location evidence="1 9">Cell inner membrane</location>
        <topology evidence="1 9">Single-pass membrane protein</topology>
    </subcellularLocation>
</comment>
<dbReference type="PRINTS" id="PR01490">
    <property type="entry name" value="RTXTOXIND"/>
</dbReference>
<keyword evidence="6 9" id="KW-0812">Transmembrane</keyword>
<proteinExistence type="inferred from homology"/>
<evidence type="ECO:0000256" key="7">
    <source>
        <dbReference type="ARBA" id="ARBA00022989"/>
    </source>
</evidence>
<dbReference type="Pfam" id="PF25994">
    <property type="entry name" value="HH_AprE"/>
    <property type="match status" value="1"/>
</dbReference>
<dbReference type="GO" id="GO:0015031">
    <property type="term" value="P:protein transport"/>
    <property type="evidence" value="ECO:0007669"/>
    <property type="project" value="InterPro"/>
</dbReference>
<keyword evidence="8 9" id="KW-0472">Membrane</keyword>
<evidence type="ECO:0000259" key="11">
    <source>
        <dbReference type="Pfam" id="PF26002"/>
    </source>
</evidence>